<evidence type="ECO:0000313" key="1">
    <source>
        <dbReference type="EMBL" id="SFT39879.1"/>
    </source>
</evidence>
<dbReference type="EMBL" id="FPAS01000001">
    <property type="protein sequence ID" value="SFT39879.1"/>
    <property type="molecule type" value="Genomic_DNA"/>
</dbReference>
<gene>
    <name evidence="1" type="ORF">SAMN05216474_0341</name>
</gene>
<protein>
    <submittedName>
        <fullName evidence="1">Uncharacterized protein</fullName>
    </submittedName>
</protein>
<keyword evidence="2" id="KW-1185">Reference proteome</keyword>
<sequence>MFLDIKCYFLKLFRNLIELNNFMEKEVKGQRD</sequence>
<organism evidence="1 2">
    <name type="scientific">Lishizhenia tianjinensis</name>
    <dbReference type="NCBI Taxonomy" id="477690"/>
    <lineage>
        <taxon>Bacteria</taxon>
        <taxon>Pseudomonadati</taxon>
        <taxon>Bacteroidota</taxon>
        <taxon>Flavobacteriia</taxon>
        <taxon>Flavobacteriales</taxon>
        <taxon>Crocinitomicaceae</taxon>
        <taxon>Lishizhenia</taxon>
    </lineage>
</organism>
<dbReference type="STRING" id="477690.SAMN05216474_0341"/>
<dbReference type="AlphaFoldDB" id="A0A1I6XN52"/>
<proteinExistence type="predicted"/>
<reference evidence="1 2" key="1">
    <citation type="submission" date="2016-10" db="EMBL/GenBank/DDBJ databases">
        <authorList>
            <person name="de Groot N.N."/>
        </authorList>
    </citation>
    <scope>NUCLEOTIDE SEQUENCE [LARGE SCALE GENOMIC DNA]</scope>
    <source>
        <strain evidence="1 2">CGMCC 1.7005</strain>
    </source>
</reference>
<evidence type="ECO:0000313" key="2">
    <source>
        <dbReference type="Proteomes" id="UP000236454"/>
    </source>
</evidence>
<accession>A0A1I6XN52</accession>
<name>A0A1I6XN52_9FLAO</name>
<dbReference type="Proteomes" id="UP000236454">
    <property type="component" value="Unassembled WGS sequence"/>
</dbReference>